<name>A0A2T7NHW4_POMCA</name>
<evidence type="ECO:0000313" key="3">
    <source>
        <dbReference type="Proteomes" id="UP000245119"/>
    </source>
</evidence>
<dbReference type="AlphaFoldDB" id="A0A2T7NHW4"/>
<organism evidence="2 3">
    <name type="scientific">Pomacea canaliculata</name>
    <name type="common">Golden apple snail</name>
    <dbReference type="NCBI Taxonomy" id="400727"/>
    <lineage>
        <taxon>Eukaryota</taxon>
        <taxon>Metazoa</taxon>
        <taxon>Spiralia</taxon>
        <taxon>Lophotrochozoa</taxon>
        <taxon>Mollusca</taxon>
        <taxon>Gastropoda</taxon>
        <taxon>Caenogastropoda</taxon>
        <taxon>Architaenioglossa</taxon>
        <taxon>Ampullarioidea</taxon>
        <taxon>Ampullariidae</taxon>
        <taxon>Pomacea</taxon>
    </lineage>
</organism>
<comment type="caution">
    <text evidence="2">The sequence shown here is derived from an EMBL/GenBank/DDBJ whole genome shotgun (WGS) entry which is preliminary data.</text>
</comment>
<dbReference type="EMBL" id="PZQS01000012">
    <property type="protein sequence ID" value="PVD20746.1"/>
    <property type="molecule type" value="Genomic_DNA"/>
</dbReference>
<reference evidence="2 3" key="1">
    <citation type="submission" date="2018-04" db="EMBL/GenBank/DDBJ databases">
        <title>The genome of golden apple snail Pomacea canaliculata provides insight into stress tolerance and invasive adaptation.</title>
        <authorList>
            <person name="Liu C."/>
            <person name="Liu B."/>
            <person name="Ren Y."/>
            <person name="Zhang Y."/>
            <person name="Wang H."/>
            <person name="Li S."/>
            <person name="Jiang F."/>
            <person name="Yin L."/>
            <person name="Zhang G."/>
            <person name="Qian W."/>
            <person name="Fan W."/>
        </authorList>
    </citation>
    <scope>NUCLEOTIDE SEQUENCE [LARGE SCALE GENOMIC DNA]</scope>
    <source>
        <strain evidence="2">SZHN2017</strain>
        <tissue evidence="2">Muscle</tissue>
    </source>
</reference>
<evidence type="ECO:0000256" key="1">
    <source>
        <dbReference type="SAM" id="MobiDB-lite"/>
    </source>
</evidence>
<protein>
    <submittedName>
        <fullName evidence="2">Uncharacterized protein</fullName>
    </submittedName>
</protein>
<accession>A0A2T7NHW4</accession>
<evidence type="ECO:0000313" key="2">
    <source>
        <dbReference type="EMBL" id="PVD20746.1"/>
    </source>
</evidence>
<proteinExistence type="predicted"/>
<feature type="compositionally biased region" description="Polar residues" evidence="1">
    <location>
        <begin position="121"/>
        <end position="130"/>
    </location>
</feature>
<feature type="region of interest" description="Disordered" evidence="1">
    <location>
        <begin position="79"/>
        <end position="144"/>
    </location>
</feature>
<dbReference type="Proteomes" id="UP000245119">
    <property type="component" value="Linkage Group LG12"/>
</dbReference>
<sequence>MLPLRPNLCVPNRRDHPQCSSWGTRWAGGDRDDRGHFPKFVFLGEGVEVAKALVTCSEPGRGMEIESYWLKPRVAKTAISAPSDHSTDSGVSLENSRPDSRGSENGDADPTFAIFTEESESVTLQQTSRWASRERHASHNSQTKMSDHQWLLLISDSSDSLVTLERKKKPTNPRSLPPTSYKVSKRGTGEKEMFFNIRPQSCVVYTAKSATATRKQRNATTTT</sequence>
<keyword evidence="3" id="KW-1185">Reference proteome</keyword>
<gene>
    <name evidence="2" type="ORF">C0Q70_18907</name>
</gene>